<sequence length="82" mass="9935">MKMITNMQDLKEWRESSLAYHKASGIGLEFHCSVFFIKARKYFDENGFPEKQYFKNGKEKPFTQKQALEQQKAIQRWIDERR</sequence>
<evidence type="ECO:0000313" key="2">
    <source>
        <dbReference type="Proteomes" id="UP000204630"/>
    </source>
</evidence>
<reference evidence="1 2" key="1">
    <citation type="journal article" date="2015" name="Appl. Environ. Microbiol.">
        <title>A virulent phage infecting Lactococcus garvieae, with homology to Lactococcus lactis phages.</title>
        <authorList>
            <person name="Eraclio G."/>
            <person name="Tremblay D.M."/>
            <person name="Lacelle-Cote A."/>
            <person name="Labrie S.J."/>
            <person name="Fortina M.G."/>
            <person name="Moineau S."/>
        </authorList>
    </citation>
    <scope>NUCLEOTIDE SEQUENCE [LARGE SCALE GENOMIC DNA]</scope>
</reference>
<dbReference type="GeneID" id="26797784"/>
<dbReference type="Proteomes" id="UP000204630">
    <property type="component" value="Segment"/>
</dbReference>
<protein>
    <submittedName>
        <fullName evidence="1">Uncharacterized protein</fullName>
    </submittedName>
</protein>
<dbReference type="OrthoDB" id="22060at10239"/>
<evidence type="ECO:0000313" key="1">
    <source>
        <dbReference type="EMBL" id="ALA06972.1"/>
    </source>
</evidence>
<dbReference type="EMBL" id="KT339177">
    <property type="protein sequence ID" value="ALA06972.1"/>
    <property type="molecule type" value="Genomic_DNA"/>
</dbReference>
<organism evidence="1 2">
    <name type="scientific">Lactococcus phage GE1</name>
    <dbReference type="NCBI Taxonomy" id="1698369"/>
    <lineage>
        <taxon>Viruses</taxon>
        <taxon>Duplodnaviria</taxon>
        <taxon>Heunggongvirae</taxon>
        <taxon>Uroviricota</taxon>
        <taxon>Caudoviricetes</taxon>
        <taxon>Chertseyvirus</taxon>
        <taxon>Chertseyvirus GE1</taxon>
    </lineage>
</organism>
<accession>A0A0N9BAT5</accession>
<name>A0A0N9BAT5_9CAUD</name>
<dbReference type="KEGG" id="vg:26797784"/>
<dbReference type="RefSeq" id="YP_009226646.1">
    <property type="nucleotide sequence ID" value="NC_029118.1"/>
</dbReference>
<keyword evidence="2" id="KW-1185">Reference proteome</keyword>
<proteinExistence type="predicted"/>